<organism evidence="1">
    <name type="scientific">Aphanomyces invadans</name>
    <dbReference type="NCBI Taxonomy" id="157072"/>
    <lineage>
        <taxon>Eukaryota</taxon>
        <taxon>Sar</taxon>
        <taxon>Stramenopiles</taxon>
        <taxon>Oomycota</taxon>
        <taxon>Saprolegniomycetes</taxon>
        <taxon>Saprolegniales</taxon>
        <taxon>Verrucalvaceae</taxon>
        <taxon>Aphanomyces</taxon>
    </lineage>
</organism>
<evidence type="ECO:0000313" key="1">
    <source>
        <dbReference type="EMBL" id="ETV96556.1"/>
    </source>
</evidence>
<reference evidence="1" key="1">
    <citation type="submission" date="2013-12" db="EMBL/GenBank/DDBJ databases">
        <title>The Genome Sequence of Aphanomyces invadans NJM9701.</title>
        <authorList>
            <consortium name="The Broad Institute Genomics Platform"/>
            <person name="Russ C."/>
            <person name="Tyler B."/>
            <person name="van West P."/>
            <person name="Dieguez-Uribeondo J."/>
            <person name="Young S.K."/>
            <person name="Zeng Q."/>
            <person name="Gargeya S."/>
            <person name="Fitzgerald M."/>
            <person name="Abouelleil A."/>
            <person name="Alvarado L."/>
            <person name="Chapman S.B."/>
            <person name="Gainer-Dewar J."/>
            <person name="Goldberg J."/>
            <person name="Griggs A."/>
            <person name="Gujja S."/>
            <person name="Hansen M."/>
            <person name="Howarth C."/>
            <person name="Imamovic A."/>
            <person name="Ireland A."/>
            <person name="Larimer J."/>
            <person name="McCowan C."/>
            <person name="Murphy C."/>
            <person name="Pearson M."/>
            <person name="Poon T.W."/>
            <person name="Priest M."/>
            <person name="Roberts A."/>
            <person name="Saif S."/>
            <person name="Shea T."/>
            <person name="Sykes S."/>
            <person name="Wortman J."/>
            <person name="Nusbaum C."/>
            <person name="Birren B."/>
        </authorList>
    </citation>
    <scope>NUCLEOTIDE SEQUENCE [LARGE SCALE GENOMIC DNA]</scope>
    <source>
        <strain evidence="1">NJM9701</strain>
    </source>
</reference>
<name>A0A024TSE2_9STRA</name>
<sequence length="105" mass="12191">MTDMCRDERQILTAHLRAKLDDRFKVLYLVHAAARPVECRRRPRQPAIPHLRHVRGVEKRPVLLQCVGAARGRDTRWKEFSVFVPTHACLRRAVRVRGLEGACDK</sequence>
<protein>
    <submittedName>
        <fullName evidence="1">Uncharacterized protein</fullName>
    </submittedName>
</protein>
<dbReference type="RefSeq" id="XP_008874819.1">
    <property type="nucleotide sequence ID" value="XM_008876597.1"/>
</dbReference>
<dbReference type="AlphaFoldDB" id="A0A024TSE2"/>
<dbReference type="EMBL" id="KI913976">
    <property type="protein sequence ID" value="ETV96556.1"/>
    <property type="molecule type" value="Genomic_DNA"/>
</dbReference>
<gene>
    <name evidence="1" type="ORF">H310_10266</name>
</gene>
<proteinExistence type="predicted"/>
<accession>A0A024TSE2</accession>
<dbReference type="VEuPathDB" id="FungiDB:H310_10266"/>
<dbReference type="GeneID" id="20087316"/>